<comment type="caution">
    <text evidence="9">The sequence shown here is derived from an EMBL/GenBank/DDBJ whole genome shotgun (WGS) entry which is preliminary data.</text>
</comment>
<name>A0A511N5N7_DEIC1</name>
<feature type="transmembrane region" description="Helical" evidence="7">
    <location>
        <begin position="303"/>
        <end position="326"/>
    </location>
</feature>
<evidence type="ECO:0000259" key="8">
    <source>
        <dbReference type="PROSITE" id="PS50850"/>
    </source>
</evidence>
<feature type="transmembrane region" description="Helical" evidence="7">
    <location>
        <begin position="278"/>
        <end position="297"/>
    </location>
</feature>
<keyword evidence="5 7" id="KW-1133">Transmembrane helix</keyword>
<accession>A0A511N5N7</accession>
<evidence type="ECO:0000256" key="4">
    <source>
        <dbReference type="ARBA" id="ARBA00022692"/>
    </source>
</evidence>
<feature type="transmembrane region" description="Helical" evidence="7">
    <location>
        <begin position="105"/>
        <end position="122"/>
    </location>
</feature>
<feature type="transmembrane region" description="Helical" evidence="7">
    <location>
        <begin position="21"/>
        <end position="43"/>
    </location>
</feature>
<dbReference type="GO" id="GO:0005886">
    <property type="term" value="C:plasma membrane"/>
    <property type="evidence" value="ECO:0007669"/>
    <property type="project" value="UniProtKB-SubCell"/>
</dbReference>
<dbReference type="PANTHER" id="PTHR23517">
    <property type="entry name" value="RESISTANCE PROTEIN MDTM, PUTATIVE-RELATED-RELATED"/>
    <property type="match status" value="1"/>
</dbReference>
<dbReference type="InterPro" id="IPR011701">
    <property type="entry name" value="MFS"/>
</dbReference>
<evidence type="ECO:0000256" key="7">
    <source>
        <dbReference type="SAM" id="Phobius"/>
    </source>
</evidence>
<dbReference type="InterPro" id="IPR036259">
    <property type="entry name" value="MFS_trans_sf"/>
</dbReference>
<dbReference type="PANTHER" id="PTHR23517:SF2">
    <property type="entry name" value="MULTIDRUG RESISTANCE PROTEIN MDTH"/>
    <property type="match status" value="1"/>
</dbReference>
<evidence type="ECO:0000256" key="2">
    <source>
        <dbReference type="ARBA" id="ARBA00022448"/>
    </source>
</evidence>
<comment type="subcellular location">
    <subcellularLocation>
        <location evidence="1">Cell membrane</location>
        <topology evidence="1">Multi-pass membrane protein</topology>
    </subcellularLocation>
</comment>
<reference evidence="9 10" key="1">
    <citation type="submission" date="2019-07" db="EMBL/GenBank/DDBJ databases">
        <title>Whole genome shotgun sequence of Deinococcus cellulosilyticus NBRC 106333.</title>
        <authorList>
            <person name="Hosoyama A."/>
            <person name="Uohara A."/>
            <person name="Ohji S."/>
            <person name="Ichikawa N."/>
        </authorList>
    </citation>
    <scope>NUCLEOTIDE SEQUENCE [LARGE SCALE GENOMIC DNA]</scope>
    <source>
        <strain evidence="9 10">NBRC 106333</strain>
    </source>
</reference>
<feature type="transmembrane region" description="Helical" evidence="7">
    <location>
        <begin position="55"/>
        <end position="76"/>
    </location>
</feature>
<feature type="transmembrane region" description="Helical" evidence="7">
    <location>
        <begin position="366"/>
        <end position="386"/>
    </location>
</feature>
<feature type="transmembrane region" description="Helical" evidence="7">
    <location>
        <begin position="338"/>
        <end position="360"/>
    </location>
</feature>
<protein>
    <submittedName>
        <fullName evidence="9">MFS transporter</fullName>
    </submittedName>
</protein>
<dbReference type="OrthoDB" id="9793283at2"/>
<evidence type="ECO:0000256" key="1">
    <source>
        <dbReference type="ARBA" id="ARBA00004651"/>
    </source>
</evidence>
<dbReference type="CDD" id="cd17329">
    <property type="entry name" value="MFS_MdtH_MDR_like"/>
    <property type="match status" value="1"/>
</dbReference>
<keyword evidence="6 7" id="KW-0472">Membrane</keyword>
<evidence type="ECO:0000313" key="9">
    <source>
        <dbReference type="EMBL" id="GEM47777.1"/>
    </source>
</evidence>
<evidence type="ECO:0000256" key="5">
    <source>
        <dbReference type="ARBA" id="ARBA00022989"/>
    </source>
</evidence>
<dbReference type="SUPFAM" id="SSF103473">
    <property type="entry name" value="MFS general substrate transporter"/>
    <property type="match status" value="1"/>
</dbReference>
<dbReference type="AlphaFoldDB" id="A0A511N5N7"/>
<feature type="transmembrane region" description="Helical" evidence="7">
    <location>
        <begin position="171"/>
        <end position="191"/>
    </location>
</feature>
<evidence type="ECO:0000256" key="6">
    <source>
        <dbReference type="ARBA" id="ARBA00023136"/>
    </source>
</evidence>
<evidence type="ECO:0000256" key="3">
    <source>
        <dbReference type="ARBA" id="ARBA00022475"/>
    </source>
</evidence>
<dbReference type="PROSITE" id="PS50850">
    <property type="entry name" value="MFS"/>
    <property type="match status" value="1"/>
</dbReference>
<keyword evidence="4 7" id="KW-0812">Transmembrane</keyword>
<keyword evidence="10" id="KW-1185">Reference proteome</keyword>
<dbReference type="Gene3D" id="1.20.1250.20">
    <property type="entry name" value="MFS general substrate transporter like domains"/>
    <property type="match status" value="1"/>
</dbReference>
<dbReference type="RefSeq" id="WP_146886298.1">
    <property type="nucleotide sequence ID" value="NZ_BJXB01000015.1"/>
</dbReference>
<keyword evidence="3" id="KW-1003">Cell membrane</keyword>
<dbReference type="EMBL" id="BJXB01000015">
    <property type="protein sequence ID" value="GEM47777.1"/>
    <property type="molecule type" value="Genomic_DNA"/>
</dbReference>
<organism evidence="9 10">
    <name type="scientific">Deinococcus cellulosilyticus (strain DSM 18568 / NBRC 106333 / KACC 11606 / 5516J-15)</name>
    <dbReference type="NCBI Taxonomy" id="1223518"/>
    <lineage>
        <taxon>Bacteria</taxon>
        <taxon>Thermotogati</taxon>
        <taxon>Deinococcota</taxon>
        <taxon>Deinococci</taxon>
        <taxon>Deinococcales</taxon>
        <taxon>Deinococcaceae</taxon>
        <taxon>Deinococcus</taxon>
    </lineage>
</organism>
<dbReference type="Pfam" id="PF07690">
    <property type="entry name" value="MFS_1"/>
    <property type="match status" value="1"/>
</dbReference>
<dbReference type="Proteomes" id="UP000321306">
    <property type="component" value="Unassembled WGS sequence"/>
</dbReference>
<feature type="transmembrane region" description="Helical" evidence="7">
    <location>
        <begin position="253"/>
        <end position="271"/>
    </location>
</feature>
<dbReference type="InterPro" id="IPR050171">
    <property type="entry name" value="MFS_Transporters"/>
</dbReference>
<dbReference type="GO" id="GO:0022857">
    <property type="term" value="F:transmembrane transporter activity"/>
    <property type="evidence" value="ECO:0007669"/>
    <property type="project" value="InterPro"/>
</dbReference>
<feature type="domain" description="Major facilitator superfamily (MFS) profile" evidence="8">
    <location>
        <begin position="18"/>
        <end position="391"/>
    </location>
</feature>
<feature type="transmembrane region" description="Helical" evidence="7">
    <location>
        <begin position="83"/>
        <end position="99"/>
    </location>
</feature>
<dbReference type="InterPro" id="IPR020846">
    <property type="entry name" value="MFS_dom"/>
</dbReference>
<sequence length="399" mass="43488">MDARSPLIQRILPALPQQFWILWWGTLINRVGDFVIPFLSYYLTTQLLWSTGHAALALSLFGVGSFVAQFLAGFITDRLGRKNVMLFSMFGTAVFMVALSEVRHFYLLMGVIVLLGFIMNTSRPGMKAAVADLVPPEGRIRAYGMNYWAINLGAAIAPILAGLLADQNYRYLFYGDAITSTACGLLMLFFFRETLTKQQKAVSQKMRMPRDSLLYAYTFAGFLFGVLMMQGFGVLSLAMQKLNYSAADFGRTIAINGLIIVLLGIPAQMVLPRFPRPTVMAVSALLMGVGMMMHIVAHDLTGFMIAVVVWTLGELGMNTVASSVTADLAPAHLRGTYAGINGAAWGLAAMVAPLFGGWLLDSYGSVTLWLSCGLIGLVIALMHVVLAGPLKRRMESVAL</sequence>
<proteinExistence type="predicted"/>
<evidence type="ECO:0000313" key="10">
    <source>
        <dbReference type="Proteomes" id="UP000321306"/>
    </source>
</evidence>
<keyword evidence="2" id="KW-0813">Transport</keyword>
<gene>
    <name evidence="9" type="ORF">DC3_34120</name>
</gene>
<feature type="transmembrane region" description="Helical" evidence="7">
    <location>
        <begin position="143"/>
        <end position="165"/>
    </location>
</feature>
<feature type="transmembrane region" description="Helical" evidence="7">
    <location>
        <begin position="212"/>
        <end position="233"/>
    </location>
</feature>